<feature type="compositionally biased region" description="Polar residues" evidence="1">
    <location>
        <begin position="77"/>
        <end position="87"/>
    </location>
</feature>
<name>A0AA42CGR6_9HYPH</name>
<evidence type="ECO:0000313" key="3">
    <source>
        <dbReference type="Proteomes" id="UP001165667"/>
    </source>
</evidence>
<dbReference type="RefSeq" id="WP_282583185.1">
    <property type="nucleotide sequence ID" value="NZ_JAMOIM010000001.1"/>
</dbReference>
<protein>
    <submittedName>
        <fullName evidence="2">DUF2934 domain-containing protein</fullName>
    </submittedName>
</protein>
<comment type="caution">
    <text evidence="2">The sequence shown here is derived from an EMBL/GenBank/DDBJ whole genome shotgun (WGS) entry which is preliminary data.</text>
</comment>
<feature type="compositionally biased region" description="Low complexity" evidence="1">
    <location>
        <begin position="135"/>
        <end position="147"/>
    </location>
</feature>
<sequence>MMAQDPDFDRISKKAHELWEAEGRPHGRDQDHWDQAREIIAIEDSQKDTLLPRDTGAEEPIEEAEEALRNLADFPNLTDQGENLLTSTDREPDLTATPSGKKGRMPKAEVPISDQPGIPPQPKRASAKPTKGDAAPKAASPKSSIKAEVPISDQPGIPPQPKRASAKPTKGDAAPKAASPKSSIKQAKPDPMPPAAAAQPKTASMPEAAKPEIVKPGRAAKKPAASAKEKTQ</sequence>
<evidence type="ECO:0000256" key="1">
    <source>
        <dbReference type="SAM" id="MobiDB-lite"/>
    </source>
</evidence>
<feature type="compositionally biased region" description="Basic and acidic residues" evidence="1">
    <location>
        <begin position="7"/>
        <end position="37"/>
    </location>
</feature>
<dbReference type="Proteomes" id="UP001165667">
    <property type="component" value="Unassembled WGS sequence"/>
</dbReference>
<gene>
    <name evidence="2" type="ORF">M8523_02260</name>
</gene>
<reference evidence="2" key="1">
    <citation type="submission" date="2022-05" db="EMBL/GenBank/DDBJ databases">
        <authorList>
            <person name="Pankratov T."/>
        </authorList>
    </citation>
    <scope>NUCLEOTIDE SEQUENCE</scope>
    <source>
        <strain evidence="2">BP6-180914</strain>
    </source>
</reference>
<evidence type="ECO:0000313" key="2">
    <source>
        <dbReference type="EMBL" id="MCW6506843.1"/>
    </source>
</evidence>
<organism evidence="2 3">
    <name type="scientific">Lichenifustis flavocetrariae</name>
    <dbReference type="NCBI Taxonomy" id="2949735"/>
    <lineage>
        <taxon>Bacteria</taxon>
        <taxon>Pseudomonadati</taxon>
        <taxon>Pseudomonadota</taxon>
        <taxon>Alphaproteobacteria</taxon>
        <taxon>Hyphomicrobiales</taxon>
        <taxon>Lichenihabitantaceae</taxon>
        <taxon>Lichenifustis</taxon>
    </lineage>
</organism>
<dbReference type="AlphaFoldDB" id="A0AA42CGR6"/>
<accession>A0AA42CGR6</accession>
<dbReference type="EMBL" id="JAMOIM010000001">
    <property type="protein sequence ID" value="MCW6506843.1"/>
    <property type="molecule type" value="Genomic_DNA"/>
</dbReference>
<feature type="compositionally biased region" description="Low complexity" evidence="1">
    <location>
        <begin position="195"/>
        <end position="206"/>
    </location>
</feature>
<keyword evidence="3" id="KW-1185">Reference proteome</keyword>
<feature type="region of interest" description="Disordered" evidence="1">
    <location>
        <begin position="1"/>
        <end position="232"/>
    </location>
</feature>
<proteinExistence type="predicted"/>
<feature type="compositionally biased region" description="Low complexity" evidence="1">
    <location>
        <begin position="174"/>
        <end position="186"/>
    </location>
</feature>
<dbReference type="InterPro" id="IPR021327">
    <property type="entry name" value="DUF2934"/>
</dbReference>
<dbReference type="Pfam" id="PF11154">
    <property type="entry name" value="DUF2934"/>
    <property type="match status" value="1"/>
</dbReference>